<feature type="region of interest" description="Disordered" evidence="1">
    <location>
        <begin position="138"/>
        <end position="174"/>
    </location>
</feature>
<dbReference type="SUPFAM" id="SSF54791">
    <property type="entry name" value="Eukaryotic type KH-domain (KH-domain type I)"/>
    <property type="match status" value="1"/>
</dbReference>
<keyword evidence="5" id="KW-1185">Reference proteome</keyword>
<evidence type="ECO:0000313" key="5">
    <source>
        <dbReference type="Proteomes" id="UP001152797"/>
    </source>
</evidence>
<organism evidence="2">
    <name type="scientific">Cladocopium goreaui</name>
    <dbReference type="NCBI Taxonomy" id="2562237"/>
    <lineage>
        <taxon>Eukaryota</taxon>
        <taxon>Sar</taxon>
        <taxon>Alveolata</taxon>
        <taxon>Dinophyceae</taxon>
        <taxon>Suessiales</taxon>
        <taxon>Symbiodiniaceae</taxon>
        <taxon>Cladocopium</taxon>
    </lineage>
</organism>
<protein>
    <submittedName>
        <fullName evidence="4">K Homology domain-containing protein</fullName>
    </submittedName>
</protein>
<gene>
    <name evidence="2" type="ORF">C1SCF055_LOCUS43864</name>
</gene>
<evidence type="ECO:0000313" key="4">
    <source>
        <dbReference type="EMBL" id="CAL4806672.1"/>
    </source>
</evidence>
<reference evidence="2" key="1">
    <citation type="submission" date="2022-10" db="EMBL/GenBank/DDBJ databases">
        <authorList>
            <person name="Chen Y."/>
            <person name="Dougan E. K."/>
            <person name="Chan C."/>
            <person name="Rhodes N."/>
            <person name="Thang M."/>
        </authorList>
    </citation>
    <scope>NUCLEOTIDE SEQUENCE</scope>
</reference>
<dbReference type="Proteomes" id="UP001152797">
    <property type="component" value="Unassembled WGS sequence"/>
</dbReference>
<dbReference type="EMBL" id="CAMXCT010006745">
    <property type="protein sequence ID" value="CAI4019360.1"/>
    <property type="molecule type" value="Genomic_DNA"/>
</dbReference>
<feature type="compositionally biased region" description="Basic and acidic residues" evidence="1">
    <location>
        <begin position="162"/>
        <end position="174"/>
    </location>
</feature>
<dbReference type="CDD" id="cd00105">
    <property type="entry name" value="KH-I"/>
    <property type="match status" value="2"/>
</dbReference>
<evidence type="ECO:0000256" key="1">
    <source>
        <dbReference type="SAM" id="MobiDB-lite"/>
    </source>
</evidence>
<dbReference type="EMBL" id="CAMXCT020006745">
    <property type="protein sequence ID" value="CAL1172735.1"/>
    <property type="molecule type" value="Genomic_DNA"/>
</dbReference>
<evidence type="ECO:0000313" key="2">
    <source>
        <dbReference type="EMBL" id="CAI4019360.1"/>
    </source>
</evidence>
<comment type="caution">
    <text evidence="2">The sequence shown here is derived from an EMBL/GenBank/DDBJ whole genome shotgun (WGS) entry which is preliminary data.</text>
</comment>
<dbReference type="OrthoDB" id="5204190at2759"/>
<dbReference type="InterPro" id="IPR036612">
    <property type="entry name" value="KH_dom_type_1_sf"/>
</dbReference>
<dbReference type="EMBL" id="CAMXCT030006745">
    <property type="protein sequence ID" value="CAL4806672.1"/>
    <property type="molecule type" value="Genomic_DNA"/>
</dbReference>
<evidence type="ECO:0000313" key="3">
    <source>
        <dbReference type="EMBL" id="CAL1172735.1"/>
    </source>
</evidence>
<reference evidence="3" key="2">
    <citation type="submission" date="2024-04" db="EMBL/GenBank/DDBJ databases">
        <authorList>
            <person name="Chen Y."/>
            <person name="Shah S."/>
            <person name="Dougan E. K."/>
            <person name="Thang M."/>
            <person name="Chan C."/>
        </authorList>
    </citation>
    <scope>NUCLEOTIDE SEQUENCE [LARGE SCALE GENOMIC DNA]</scope>
</reference>
<proteinExistence type="predicted"/>
<name>A0A9P1M5G5_9DINO</name>
<accession>A0A9P1M5G5</accession>
<dbReference type="AlphaFoldDB" id="A0A9P1M5G5"/>
<dbReference type="GO" id="GO:0003723">
    <property type="term" value="F:RNA binding"/>
    <property type="evidence" value="ECO:0007669"/>
    <property type="project" value="InterPro"/>
</dbReference>
<sequence>MKDMSFQQTPIHTTLPKHTIQVGAHTQLALLQRLNGETMWWAESQASIAPVRQTTPVEEWAPAWWNGVSDMGALPADALPNQEVKPNNDWSGSAWNWPQGIDMKSQMEASLPAGLHPQAAQDMGQFEVQADSMWRPWEQDQSNGQDDPSLKTGLQMGTESEPQDHASDDLDPDKGLAAEMTSQVALFLAGGDFEGVRLLQQFAEESDEDDVSALPEPALGEGTNSEAAVAAAGSMTIDAPPFVPAALQTSPLSARRRRPPMQELNYVSMRSCRRKQTPSTRHGQDRRLCRDLGPVLQCLEKGIRLLKDEKLELNKTLQLLIRHKRLLDWVNQDHVSDDGCQWSRRLKALQSSKWKELRSPGTTKSEFLTDSVGGLDTRLEHAKKLITASKLKAPAPAQFHCHNCPRSLRRHPECKYRYFEDERDHDSFLTEAVCGNRLPVPNCFLNQKETASDSFGGRLRHSKAAPFEAHMPDGSSLRILCLRLCLYRTEAAAEIERIAVPGVATVVALRPKMKTMVLTPSRLPTMMQLSFSAKVARLRRNLQEFRVPRLNCLKETWYCEGVMAQRTGPVNVTEEYDDDDLTMLNVPQEAVGFVTGRAGNFLRSIEEEWSTLMFFCEVDGSRGRGREHEKLAIFGDVRGRRGSELKVLSAVETKVPGYLEKIRHEVLDRDKGKDETGTWGTDSMTFKDDELSYALGKQGGTRKKLERSSQAVVQYVGNLALFSGTKSERRRAKEYMRWLFDQLAGPVYVEGWEDRDDCTVVEVPSECIGYITGARRATLGTMEEEWGTLMFFMNKQEDARRGGGNRSEKLAIFGPDRPRRGAELKVMSGVETKSPGYYTRGVREKVSDRKGFDTDRIVFRDDELSYALGKEGATRKKLEVASGEACQPTNGIWSLMMLYDLYVTLARAATELSTQSSVIHERPAGILTLEVWCSGCRL</sequence>